<dbReference type="AlphaFoldDB" id="A0A1Y2F0I9"/>
<feature type="transmembrane region" description="Helical" evidence="5">
    <location>
        <begin position="407"/>
        <end position="429"/>
    </location>
</feature>
<protein>
    <submittedName>
        <fullName evidence="6">Major facilitator superfamily domain-containing protein</fullName>
    </submittedName>
</protein>
<dbReference type="RefSeq" id="XP_040722974.1">
    <property type="nucleotide sequence ID" value="XM_040870704.1"/>
</dbReference>
<keyword evidence="4 5" id="KW-0472">Membrane</keyword>
<organism evidence="6 7">
    <name type="scientific">Protomyces lactucae-debilis</name>
    <dbReference type="NCBI Taxonomy" id="2754530"/>
    <lineage>
        <taxon>Eukaryota</taxon>
        <taxon>Fungi</taxon>
        <taxon>Dikarya</taxon>
        <taxon>Ascomycota</taxon>
        <taxon>Taphrinomycotina</taxon>
        <taxon>Taphrinomycetes</taxon>
        <taxon>Taphrinales</taxon>
        <taxon>Protomycetaceae</taxon>
        <taxon>Protomyces</taxon>
    </lineage>
</organism>
<dbReference type="GeneID" id="63787303"/>
<feature type="transmembrane region" description="Helical" evidence="5">
    <location>
        <begin position="162"/>
        <end position="180"/>
    </location>
</feature>
<dbReference type="InterPro" id="IPR049680">
    <property type="entry name" value="FLVCR1-2_SLC49-like"/>
</dbReference>
<evidence type="ECO:0000313" key="7">
    <source>
        <dbReference type="Proteomes" id="UP000193685"/>
    </source>
</evidence>
<dbReference type="InterPro" id="IPR011701">
    <property type="entry name" value="MFS"/>
</dbReference>
<feature type="transmembrane region" description="Helical" evidence="5">
    <location>
        <begin position="221"/>
        <end position="246"/>
    </location>
</feature>
<dbReference type="GO" id="GO:0022857">
    <property type="term" value="F:transmembrane transporter activity"/>
    <property type="evidence" value="ECO:0007669"/>
    <property type="project" value="InterPro"/>
</dbReference>
<dbReference type="SUPFAM" id="SSF103473">
    <property type="entry name" value="MFS general substrate transporter"/>
    <property type="match status" value="1"/>
</dbReference>
<reference evidence="6 7" key="1">
    <citation type="submission" date="2016-07" db="EMBL/GenBank/DDBJ databases">
        <title>Pervasive Adenine N6-methylation of Active Genes in Fungi.</title>
        <authorList>
            <consortium name="DOE Joint Genome Institute"/>
            <person name="Mondo S.J."/>
            <person name="Dannebaum R.O."/>
            <person name="Kuo R.C."/>
            <person name="Labutti K."/>
            <person name="Haridas S."/>
            <person name="Kuo A."/>
            <person name="Salamov A."/>
            <person name="Ahrendt S.R."/>
            <person name="Lipzen A."/>
            <person name="Sullivan W."/>
            <person name="Andreopoulos W.B."/>
            <person name="Clum A."/>
            <person name="Lindquist E."/>
            <person name="Daum C."/>
            <person name="Ramamoorthy G.K."/>
            <person name="Gryganskyi A."/>
            <person name="Culley D."/>
            <person name="Magnuson J.K."/>
            <person name="James T.Y."/>
            <person name="O'Malley M.A."/>
            <person name="Stajich J.E."/>
            <person name="Spatafora J.W."/>
            <person name="Visel A."/>
            <person name="Grigoriev I.V."/>
        </authorList>
    </citation>
    <scope>NUCLEOTIDE SEQUENCE [LARGE SCALE GENOMIC DNA]</scope>
    <source>
        <strain evidence="6 7">12-1054</strain>
    </source>
</reference>
<evidence type="ECO:0000313" key="6">
    <source>
        <dbReference type="EMBL" id="ORY77353.1"/>
    </source>
</evidence>
<dbReference type="OMA" id="STICWTG"/>
<feature type="transmembrane region" description="Helical" evidence="5">
    <location>
        <begin position="252"/>
        <end position="273"/>
    </location>
</feature>
<feature type="transmembrane region" description="Helical" evidence="5">
    <location>
        <begin position="341"/>
        <end position="362"/>
    </location>
</feature>
<dbReference type="PANTHER" id="PTHR10924">
    <property type="entry name" value="MAJOR FACILITATOR SUPERFAMILY PROTEIN-RELATED"/>
    <property type="match status" value="1"/>
</dbReference>
<accession>A0A1Y2F0I9</accession>
<dbReference type="PANTHER" id="PTHR10924:SF6">
    <property type="entry name" value="SOLUTE CARRIER FAMILY 49 MEMBER A3"/>
    <property type="match status" value="1"/>
</dbReference>
<dbReference type="EMBL" id="MCFI01000020">
    <property type="protein sequence ID" value="ORY77353.1"/>
    <property type="molecule type" value="Genomic_DNA"/>
</dbReference>
<feature type="transmembrane region" description="Helical" evidence="5">
    <location>
        <begin position="374"/>
        <end position="395"/>
    </location>
</feature>
<feature type="transmembrane region" description="Helical" evidence="5">
    <location>
        <begin position="308"/>
        <end position="329"/>
    </location>
</feature>
<feature type="transmembrane region" description="Helical" evidence="5">
    <location>
        <begin position="135"/>
        <end position="155"/>
    </location>
</feature>
<gene>
    <name evidence="6" type="ORF">BCR37DRAFT_389166</name>
</gene>
<comment type="caution">
    <text evidence="6">The sequence shown here is derived from an EMBL/GenBank/DDBJ whole genome shotgun (WGS) entry which is preliminary data.</text>
</comment>
<evidence type="ECO:0000256" key="2">
    <source>
        <dbReference type="ARBA" id="ARBA00022692"/>
    </source>
</evidence>
<dbReference type="GO" id="GO:0016020">
    <property type="term" value="C:membrane"/>
    <property type="evidence" value="ECO:0007669"/>
    <property type="project" value="UniProtKB-SubCell"/>
</dbReference>
<dbReference type="OrthoDB" id="422206at2759"/>
<keyword evidence="3 5" id="KW-1133">Transmembrane helix</keyword>
<keyword evidence="2 5" id="KW-0812">Transmembrane</keyword>
<dbReference type="InterPro" id="IPR036259">
    <property type="entry name" value="MFS_trans_sf"/>
</dbReference>
<dbReference type="Pfam" id="PF07690">
    <property type="entry name" value="MFS_1"/>
    <property type="match status" value="1"/>
</dbReference>
<dbReference type="Gene3D" id="1.20.1250.20">
    <property type="entry name" value="MFS general substrate transporter like domains"/>
    <property type="match status" value="2"/>
</dbReference>
<evidence type="ECO:0000256" key="5">
    <source>
        <dbReference type="SAM" id="Phobius"/>
    </source>
</evidence>
<evidence type="ECO:0000256" key="4">
    <source>
        <dbReference type="ARBA" id="ARBA00023136"/>
    </source>
</evidence>
<evidence type="ECO:0000256" key="3">
    <source>
        <dbReference type="ARBA" id="ARBA00022989"/>
    </source>
</evidence>
<name>A0A1Y2F0I9_PROLT</name>
<comment type="subcellular location">
    <subcellularLocation>
        <location evidence="1">Membrane</location>
        <topology evidence="1">Multi-pass membrane protein</topology>
    </subcellularLocation>
</comment>
<feature type="transmembrane region" description="Helical" evidence="5">
    <location>
        <begin position="471"/>
        <end position="493"/>
    </location>
</feature>
<dbReference type="Proteomes" id="UP000193685">
    <property type="component" value="Unassembled WGS sequence"/>
</dbReference>
<keyword evidence="7" id="KW-1185">Reference proteome</keyword>
<feature type="transmembrane region" description="Helical" evidence="5">
    <location>
        <begin position="94"/>
        <end position="115"/>
    </location>
</feature>
<feature type="transmembrane region" description="Helical" evidence="5">
    <location>
        <begin position="441"/>
        <end position="459"/>
    </location>
</feature>
<evidence type="ECO:0000256" key="1">
    <source>
        <dbReference type="ARBA" id="ARBA00004141"/>
    </source>
</evidence>
<proteinExistence type="predicted"/>
<sequence length="510" mass="54368">MSSGSRSPLKLIYAADDELDDETDKLLGNDSDHTLAPSASTVLRDVQHIAKMMPGAGLLHSSAVDPHESAAQHEHSVAEADLLQRGATRGKRRWVGVILIILLNLVSSFGTIAFAPMASIARDHFGFSTLTAINWLTLSSGFMYFLASPVSILVTRFGAKQALLAGSALLIIGSWLRFVGVHRQSYPMVLAGSLLVSASQPFALNLPVYYSDLWFDAEERVATTGLMTLASPLGQAVASLVIPLAVEKPSDMPLTMLVISIVTTVLCSFSILMPFRKKVHVISDLSEAHVNAKQSVYQGCVQLLSTKAFLYILVQFSILVAAFNAVATLSEQMTNPLGYTAVQAGMLTAAMVILGLIASAIGSPILDKSRAWKLPTLMCVSTATVSYFLLAGLLTSSFSSLRYSVAIALYALIGASSLIILPLALELAADVSYPVDTELPATIMWMLGQLLGACFILSMDKLKNISSDGTYGGALLFLVVVLCLPLPMAVLLARSGQVEKGRALRNGEDG</sequence>